<accession>A0A978VRK9</accession>
<comment type="caution">
    <text evidence="13">The sequence shown here is derived from an EMBL/GenBank/DDBJ whole genome shotgun (WGS) entry which is preliminary data.</text>
</comment>
<name>A0A978VRK9_ZIZJJ</name>
<evidence type="ECO:0000256" key="1">
    <source>
        <dbReference type="ARBA" id="ARBA00004141"/>
    </source>
</evidence>
<dbReference type="Pfam" id="PF00520">
    <property type="entry name" value="Ion_trans"/>
    <property type="match status" value="1"/>
</dbReference>
<keyword evidence="7 11" id="KW-0472">Membrane</keyword>
<keyword evidence="3" id="KW-0813">Transport</keyword>
<reference evidence="13" key="1">
    <citation type="journal article" date="2021" name="Front. Plant Sci.">
        <title>Chromosome-Scale Genome Assembly for Chinese Sour Jujube and Insights Into Its Genome Evolution and Domestication Signature.</title>
        <authorList>
            <person name="Shen L.-Y."/>
            <person name="Luo H."/>
            <person name="Wang X.-L."/>
            <person name="Wang X.-M."/>
            <person name="Qiu X.-J."/>
            <person name="Liu H."/>
            <person name="Zhou S.-S."/>
            <person name="Jia K.-H."/>
            <person name="Nie S."/>
            <person name="Bao Y.-T."/>
            <person name="Zhang R.-G."/>
            <person name="Yun Q.-Z."/>
            <person name="Chai Y.-H."/>
            <person name="Lu J.-Y."/>
            <person name="Li Y."/>
            <person name="Zhao S.-W."/>
            <person name="Mao J.-F."/>
            <person name="Jia S.-G."/>
            <person name="Mao Y.-M."/>
        </authorList>
    </citation>
    <scope>NUCLEOTIDE SEQUENCE</scope>
    <source>
        <strain evidence="13">AT0</strain>
        <tissue evidence="13">Leaf</tissue>
    </source>
</reference>
<dbReference type="PROSITE" id="PS50042">
    <property type="entry name" value="CNMP_BINDING_3"/>
    <property type="match status" value="1"/>
</dbReference>
<evidence type="ECO:0000256" key="6">
    <source>
        <dbReference type="ARBA" id="ARBA00023065"/>
    </source>
</evidence>
<feature type="transmembrane region" description="Helical" evidence="11">
    <location>
        <begin position="121"/>
        <end position="143"/>
    </location>
</feature>
<feature type="transmembrane region" description="Helical" evidence="11">
    <location>
        <begin position="155"/>
        <end position="174"/>
    </location>
</feature>
<evidence type="ECO:0000256" key="9">
    <source>
        <dbReference type="ARBA" id="ARBA00023303"/>
    </source>
</evidence>
<dbReference type="InterPro" id="IPR014710">
    <property type="entry name" value="RmlC-like_jellyroll"/>
</dbReference>
<feature type="transmembrane region" description="Helical" evidence="11">
    <location>
        <begin position="87"/>
        <end position="105"/>
    </location>
</feature>
<evidence type="ECO:0000313" key="14">
    <source>
        <dbReference type="Proteomes" id="UP000813462"/>
    </source>
</evidence>
<gene>
    <name evidence="13" type="ORF">FEM48_Zijuj03G0172000</name>
</gene>
<evidence type="ECO:0000256" key="4">
    <source>
        <dbReference type="ARBA" id="ARBA00022692"/>
    </source>
</evidence>
<dbReference type="SUPFAM" id="SSF81324">
    <property type="entry name" value="Voltage-gated potassium channels"/>
    <property type="match status" value="1"/>
</dbReference>
<dbReference type="Gene3D" id="2.60.120.10">
    <property type="entry name" value="Jelly Rolls"/>
    <property type="match status" value="1"/>
</dbReference>
<feature type="transmembrane region" description="Helical" evidence="11">
    <location>
        <begin position="194"/>
        <end position="213"/>
    </location>
</feature>
<dbReference type="Proteomes" id="UP000813462">
    <property type="component" value="Unassembled WGS sequence"/>
</dbReference>
<dbReference type="GO" id="GO:0005216">
    <property type="term" value="F:monoatomic ion channel activity"/>
    <property type="evidence" value="ECO:0007669"/>
    <property type="project" value="InterPro"/>
</dbReference>
<protein>
    <recommendedName>
        <fullName evidence="12">Cyclic nucleotide-binding domain-containing protein</fullName>
    </recommendedName>
</protein>
<dbReference type="CDD" id="cd00038">
    <property type="entry name" value="CAP_ED"/>
    <property type="match status" value="1"/>
</dbReference>
<evidence type="ECO:0000256" key="10">
    <source>
        <dbReference type="SAM" id="MobiDB-lite"/>
    </source>
</evidence>
<keyword evidence="8" id="KW-1071">Ligand-gated ion channel</keyword>
<dbReference type="InterPro" id="IPR000595">
    <property type="entry name" value="cNMP-bd_dom"/>
</dbReference>
<evidence type="ECO:0000256" key="3">
    <source>
        <dbReference type="ARBA" id="ARBA00022448"/>
    </source>
</evidence>
<evidence type="ECO:0000313" key="13">
    <source>
        <dbReference type="EMBL" id="KAH7538184.1"/>
    </source>
</evidence>
<dbReference type="SUPFAM" id="SSF51206">
    <property type="entry name" value="cAMP-binding domain-like"/>
    <property type="match status" value="1"/>
</dbReference>
<keyword evidence="5 11" id="KW-1133">Transmembrane helix</keyword>
<evidence type="ECO:0000256" key="5">
    <source>
        <dbReference type="ARBA" id="ARBA00022989"/>
    </source>
</evidence>
<feature type="region of interest" description="Disordered" evidence="10">
    <location>
        <begin position="1"/>
        <end position="22"/>
    </location>
</feature>
<dbReference type="InterPro" id="IPR018490">
    <property type="entry name" value="cNMP-bd_dom_sf"/>
</dbReference>
<proteinExistence type="inferred from homology"/>
<evidence type="ECO:0000256" key="7">
    <source>
        <dbReference type="ARBA" id="ARBA00023136"/>
    </source>
</evidence>
<evidence type="ECO:0000256" key="8">
    <source>
        <dbReference type="ARBA" id="ARBA00023286"/>
    </source>
</evidence>
<keyword evidence="4 11" id="KW-0812">Transmembrane</keyword>
<feature type="transmembrane region" description="Helical" evidence="11">
    <location>
        <begin position="310"/>
        <end position="332"/>
    </location>
</feature>
<comment type="similarity">
    <text evidence="2">Belongs to the cyclic nucleotide-gated cation channel (TC 1.A.1.5) family.</text>
</comment>
<dbReference type="PANTHER" id="PTHR45651:SF68">
    <property type="entry name" value="ION TRANSPORT DOMAIN-CONTAINING PROTEIN"/>
    <property type="match status" value="1"/>
</dbReference>
<organism evidence="13 14">
    <name type="scientific">Ziziphus jujuba var. spinosa</name>
    <dbReference type="NCBI Taxonomy" id="714518"/>
    <lineage>
        <taxon>Eukaryota</taxon>
        <taxon>Viridiplantae</taxon>
        <taxon>Streptophyta</taxon>
        <taxon>Embryophyta</taxon>
        <taxon>Tracheophyta</taxon>
        <taxon>Spermatophyta</taxon>
        <taxon>Magnoliopsida</taxon>
        <taxon>eudicotyledons</taxon>
        <taxon>Gunneridae</taxon>
        <taxon>Pentapetalae</taxon>
        <taxon>rosids</taxon>
        <taxon>fabids</taxon>
        <taxon>Rosales</taxon>
        <taxon>Rhamnaceae</taxon>
        <taxon>Paliureae</taxon>
        <taxon>Ziziphus</taxon>
    </lineage>
</organism>
<sequence>MDPEMPVNERRQEGNSGNPYTKTMKDGGKYLKDVLNPEGPYPYTWNKIFLASCVLAVGTDPLFFYIPIIHDDKKCVATDDKLKIAALVMRCFADIFYITDIYYQIRNKSVMASPTRTLSPYFISIDFIGVIPLPQVLILFLYSKLRGPRTLDIRRFLDFLVFAQYVLRIVRTYLSTKELKRTPRAPGPLVNGLLNLFLYVTASHVLGAFWYFLSAQRQIGCWRRACGRHDGCDSATFDCNENTLANRTFLNDFCPVDPPNATVFDFGIFLDALQTGMLGPMDFPKKFLHCYWWGLRNQSSFGSNLDTSTFAWETWFAILVSVIGLLLFLYLIGNLQTYMQLATAKSEEIRQTMLSKEQEIEMMYHDKLRDYTTIALVQHIQQADENKKYVDLEHLLDSLPNQTQDEKKKKAELELVCRKLINTGSRRKKHEMQLKMLSTKLWMKENNIPEDMKPTLLQHVRCRLEDNKDIDLRNMLSILPREDKNMLKKHFCLASIKKVLFPQSMGIKVRETFVSYLKPTVYSENSYIIRKGEPLDLMVFIIQGVVWSFTAYDDNGSNNVFRSFKRLEKGAYYGEEFLNWALTVSDFDSASSFPMSSLNVRCHTKVEALVLTANDLKAFKRKQQWLLEWACLVLQNAWRHHKMKKNLEEASHPLKGGYLPS</sequence>
<evidence type="ECO:0000259" key="12">
    <source>
        <dbReference type="PROSITE" id="PS50042"/>
    </source>
</evidence>
<keyword evidence="6" id="KW-0406">Ion transport</keyword>
<keyword evidence="9" id="KW-0407">Ion channel</keyword>
<dbReference type="InterPro" id="IPR005821">
    <property type="entry name" value="Ion_trans_dom"/>
</dbReference>
<feature type="transmembrane region" description="Helical" evidence="11">
    <location>
        <begin position="48"/>
        <end position="66"/>
    </location>
</feature>
<dbReference type="AlphaFoldDB" id="A0A978VRK9"/>
<dbReference type="Gene3D" id="1.10.287.70">
    <property type="match status" value="1"/>
</dbReference>
<evidence type="ECO:0000256" key="11">
    <source>
        <dbReference type="SAM" id="Phobius"/>
    </source>
</evidence>
<comment type="subcellular location">
    <subcellularLocation>
        <location evidence="1">Membrane</location>
        <topology evidence="1">Multi-pass membrane protein</topology>
    </subcellularLocation>
</comment>
<dbReference type="EMBL" id="JAEACU010000003">
    <property type="protein sequence ID" value="KAH7538184.1"/>
    <property type="molecule type" value="Genomic_DNA"/>
</dbReference>
<evidence type="ECO:0000256" key="2">
    <source>
        <dbReference type="ARBA" id="ARBA00010486"/>
    </source>
</evidence>
<dbReference type="GO" id="GO:0016020">
    <property type="term" value="C:membrane"/>
    <property type="evidence" value="ECO:0007669"/>
    <property type="project" value="UniProtKB-SubCell"/>
</dbReference>
<feature type="domain" description="Cyclic nucleotide-binding" evidence="12">
    <location>
        <begin position="501"/>
        <end position="575"/>
    </location>
</feature>
<dbReference type="PANTHER" id="PTHR45651">
    <property type="entry name" value="CYCLIC NUCLEOTIDE-GATED ION CHANNEL 15-RELATED-RELATED"/>
    <property type="match status" value="1"/>
</dbReference>